<dbReference type="PROSITE" id="PS51635">
    <property type="entry name" value="PNPLA"/>
    <property type="match status" value="1"/>
</dbReference>
<protein>
    <submittedName>
        <fullName evidence="7">Patatin</fullName>
    </submittedName>
</protein>
<dbReference type="InterPro" id="IPR002641">
    <property type="entry name" value="PNPLA_dom"/>
</dbReference>
<sequence length="330" mass="34798">MSIRPTRAQAARRRAAFTPREREGRLVARRDGPSIGLALGSGGARGLAHVVVLEALDEMGIRPSAIVGCSMGAVVGAAYCAGIPARALRQHVLDAMEDRARVMARLMEARVGRLVDVFNGLGNPLLLDGEKILDAFWPGGVPARIEDLDIPFEAVACDFFARSEVIYARGRLVPAVAGSMAIPGLFKPVAFEGRTLVDGGAVNPLPFDLLLGKADVILAVDVAAGPALDPSRLVSGIDVSFGAVEIMQEAIVQAKLKLARPQIMLRPPVQAFRVLEFFEAQALFAAVDPIKDALKREIERQLALVASGADASPETLGPPPTGGEPPAPSL</sequence>
<evidence type="ECO:0000256" key="1">
    <source>
        <dbReference type="ARBA" id="ARBA00022801"/>
    </source>
</evidence>
<dbReference type="SUPFAM" id="SSF52151">
    <property type="entry name" value="FabD/lysophospholipase-like"/>
    <property type="match status" value="1"/>
</dbReference>
<dbReference type="EMBL" id="BMMF01000004">
    <property type="protein sequence ID" value="GGK31235.1"/>
    <property type="molecule type" value="Genomic_DNA"/>
</dbReference>
<dbReference type="InterPro" id="IPR050301">
    <property type="entry name" value="NTE"/>
</dbReference>
<evidence type="ECO:0000256" key="3">
    <source>
        <dbReference type="ARBA" id="ARBA00023098"/>
    </source>
</evidence>
<accession>A0A917V2T8</accession>
<keyword evidence="8" id="KW-1185">Reference proteome</keyword>
<feature type="short sequence motif" description="DGA/G" evidence="4">
    <location>
        <begin position="198"/>
        <end position="200"/>
    </location>
</feature>
<dbReference type="Proteomes" id="UP000600449">
    <property type="component" value="Unassembled WGS sequence"/>
</dbReference>
<dbReference type="AlphaFoldDB" id="A0A917V2T8"/>
<evidence type="ECO:0000313" key="7">
    <source>
        <dbReference type="EMBL" id="GGK31235.1"/>
    </source>
</evidence>
<proteinExistence type="predicted"/>
<feature type="region of interest" description="Disordered" evidence="5">
    <location>
        <begin position="306"/>
        <end position="330"/>
    </location>
</feature>
<gene>
    <name evidence="7" type="ORF">GCM10011322_17270</name>
</gene>
<dbReference type="Pfam" id="PF01734">
    <property type="entry name" value="Patatin"/>
    <property type="match status" value="1"/>
</dbReference>
<dbReference type="InterPro" id="IPR016035">
    <property type="entry name" value="Acyl_Trfase/lysoPLipase"/>
</dbReference>
<feature type="compositionally biased region" description="Pro residues" evidence="5">
    <location>
        <begin position="316"/>
        <end position="330"/>
    </location>
</feature>
<name>A0A917V2T8_9HYPH</name>
<dbReference type="GO" id="GO:0016042">
    <property type="term" value="P:lipid catabolic process"/>
    <property type="evidence" value="ECO:0007669"/>
    <property type="project" value="UniProtKB-UniRule"/>
</dbReference>
<evidence type="ECO:0000256" key="4">
    <source>
        <dbReference type="PROSITE-ProRule" id="PRU01161"/>
    </source>
</evidence>
<keyword evidence="2 4" id="KW-0442">Lipid degradation</keyword>
<feature type="domain" description="PNPLA" evidence="6">
    <location>
        <begin position="37"/>
        <end position="211"/>
    </location>
</feature>
<comment type="caution">
    <text evidence="7">The sequence shown here is derived from an EMBL/GenBank/DDBJ whole genome shotgun (WGS) entry which is preliminary data.</text>
</comment>
<evidence type="ECO:0000259" key="6">
    <source>
        <dbReference type="PROSITE" id="PS51635"/>
    </source>
</evidence>
<comment type="caution">
    <text evidence="4">Lacks conserved residue(s) required for the propagation of feature annotation.</text>
</comment>
<evidence type="ECO:0000313" key="8">
    <source>
        <dbReference type="Proteomes" id="UP000600449"/>
    </source>
</evidence>
<organism evidence="7 8">
    <name type="scientific">Salinarimonas ramus</name>
    <dbReference type="NCBI Taxonomy" id="690164"/>
    <lineage>
        <taxon>Bacteria</taxon>
        <taxon>Pseudomonadati</taxon>
        <taxon>Pseudomonadota</taxon>
        <taxon>Alphaproteobacteria</taxon>
        <taxon>Hyphomicrobiales</taxon>
        <taxon>Salinarimonadaceae</taxon>
        <taxon>Salinarimonas</taxon>
    </lineage>
</organism>
<feature type="active site" description="Nucleophile" evidence="4">
    <location>
        <position position="70"/>
    </location>
</feature>
<feature type="short sequence motif" description="GXSXG" evidence="4">
    <location>
        <begin position="68"/>
        <end position="72"/>
    </location>
</feature>
<dbReference type="Gene3D" id="3.40.1090.10">
    <property type="entry name" value="Cytosolic phospholipase A2 catalytic domain"/>
    <property type="match status" value="2"/>
</dbReference>
<evidence type="ECO:0000256" key="5">
    <source>
        <dbReference type="SAM" id="MobiDB-lite"/>
    </source>
</evidence>
<keyword evidence="3 4" id="KW-0443">Lipid metabolism</keyword>
<feature type="active site" description="Proton acceptor" evidence="4">
    <location>
        <position position="198"/>
    </location>
</feature>
<dbReference type="GO" id="GO:0016787">
    <property type="term" value="F:hydrolase activity"/>
    <property type="evidence" value="ECO:0007669"/>
    <property type="project" value="UniProtKB-UniRule"/>
</dbReference>
<dbReference type="PANTHER" id="PTHR14226:SF29">
    <property type="entry name" value="NEUROPATHY TARGET ESTERASE SWS"/>
    <property type="match status" value="1"/>
</dbReference>
<dbReference type="PANTHER" id="PTHR14226">
    <property type="entry name" value="NEUROPATHY TARGET ESTERASE/SWISS CHEESE D.MELANOGASTER"/>
    <property type="match status" value="1"/>
</dbReference>
<feature type="region of interest" description="Disordered" evidence="5">
    <location>
        <begin position="1"/>
        <end position="23"/>
    </location>
</feature>
<evidence type="ECO:0000256" key="2">
    <source>
        <dbReference type="ARBA" id="ARBA00022963"/>
    </source>
</evidence>
<keyword evidence="1 4" id="KW-0378">Hydrolase</keyword>
<reference evidence="7 8" key="1">
    <citation type="journal article" date="2014" name="Int. J. Syst. Evol. Microbiol.">
        <title>Complete genome sequence of Corynebacterium casei LMG S-19264T (=DSM 44701T), isolated from a smear-ripened cheese.</title>
        <authorList>
            <consortium name="US DOE Joint Genome Institute (JGI-PGF)"/>
            <person name="Walter F."/>
            <person name="Albersmeier A."/>
            <person name="Kalinowski J."/>
            <person name="Ruckert C."/>
        </authorList>
    </citation>
    <scope>NUCLEOTIDE SEQUENCE [LARGE SCALE GENOMIC DNA]</scope>
    <source>
        <strain evidence="7 8">CGMCC 1.9161</strain>
    </source>
</reference>
<dbReference type="RefSeq" id="WP_244645202.1">
    <property type="nucleotide sequence ID" value="NZ_BMMF01000004.1"/>
</dbReference>